<dbReference type="InterPro" id="IPR032705">
    <property type="entry name" value="ORC4_C"/>
</dbReference>
<keyword evidence="7 9" id="KW-0238">DNA-binding</keyword>
<name>A0A9N9MFC4_9CUCU</name>
<evidence type="ECO:0000256" key="1">
    <source>
        <dbReference type="ARBA" id="ARBA00004123"/>
    </source>
</evidence>
<proteinExistence type="inferred from homology"/>
<evidence type="ECO:0000256" key="9">
    <source>
        <dbReference type="PIRNR" id="PIRNR007858"/>
    </source>
</evidence>
<feature type="domain" description="Origin recognition complex subunit 4 C-terminal" evidence="11">
    <location>
        <begin position="225"/>
        <end position="410"/>
    </location>
</feature>
<dbReference type="PANTHER" id="PTHR12087:SF0">
    <property type="entry name" value="ORIGIN RECOGNITION COMPLEX SUBUNIT 4"/>
    <property type="match status" value="1"/>
</dbReference>
<dbReference type="Pfam" id="PF00004">
    <property type="entry name" value="AAA"/>
    <property type="match status" value="1"/>
</dbReference>
<dbReference type="AlphaFoldDB" id="A0A9N9MFC4"/>
<evidence type="ECO:0000256" key="4">
    <source>
        <dbReference type="ARBA" id="ARBA00022705"/>
    </source>
</evidence>
<dbReference type="GO" id="GO:0005737">
    <property type="term" value="C:cytoplasm"/>
    <property type="evidence" value="ECO:0007669"/>
    <property type="project" value="UniProtKB-ARBA"/>
</dbReference>
<dbReference type="EMBL" id="OU892290">
    <property type="protein sequence ID" value="CAG9763710.1"/>
    <property type="molecule type" value="Genomic_DNA"/>
</dbReference>
<dbReference type="GO" id="GO:0005664">
    <property type="term" value="C:nuclear origin of replication recognition complex"/>
    <property type="evidence" value="ECO:0007669"/>
    <property type="project" value="TreeGrafter"/>
</dbReference>
<evidence type="ECO:0000256" key="7">
    <source>
        <dbReference type="ARBA" id="ARBA00023125"/>
    </source>
</evidence>
<evidence type="ECO:0000256" key="3">
    <source>
        <dbReference type="ARBA" id="ARBA00019083"/>
    </source>
</evidence>
<evidence type="ECO:0000313" key="12">
    <source>
        <dbReference type="EMBL" id="CAG9763710.1"/>
    </source>
</evidence>
<reference evidence="12" key="1">
    <citation type="submission" date="2022-01" db="EMBL/GenBank/DDBJ databases">
        <authorList>
            <person name="King R."/>
        </authorList>
    </citation>
    <scope>NUCLEOTIDE SEQUENCE</scope>
</reference>
<keyword evidence="6" id="KW-0067">ATP-binding</keyword>
<dbReference type="InterPro" id="IPR027417">
    <property type="entry name" value="P-loop_NTPase"/>
</dbReference>
<dbReference type="GO" id="GO:0003688">
    <property type="term" value="F:DNA replication origin binding"/>
    <property type="evidence" value="ECO:0007669"/>
    <property type="project" value="TreeGrafter"/>
</dbReference>
<dbReference type="SUPFAM" id="SSF52540">
    <property type="entry name" value="P-loop containing nucleoside triphosphate hydrolases"/>
    <property type="match status" value="1"/>
</dbReference>
<dbReference type="FunFam" id="3.40.50.300:FF:000649">
    <property type="entry name" value="Origin recognition complex subunit 4"/>
    <property type="match status" value="1"/>
</dbReference>
<evidence type="ECO:0000313" key="13">
    <source>
        <dbReference type="Proteomes" id="UP001152799"/>
    </source>
</evidence>
<evidence type="ECO:0000256" key="6">
    <source>
        <dbReference type="ARBA" id="ARBA00022840"/>
    </source>
</evidence>
<dbReference type="Proteomes" id="UP001152799">
    <property type="component" value="Chromosome 14"/>
</dbReference>
<dbReference type="Gene3D" id="3.40.50.300">
    <property type="entry name" value="P-loop containing nucleotide triphosphate hydrolases"/>
    <property type="match status" value="1"/>
</dbReference>
<evidence type="ECO:0000256" key="2">
    <source>
        <dbReference type="ARBA" id="ARBA00005334"/>
    </source>
</evidence>
<keyword evidence="4 9" id="KW-0235">DNA replication</keyword>
<dbReference type="GO" id="GO:0016887">
    <property type="term" value="F:ATP hydrolysis activity"/>
    <property type="evidence" value="ECO:0007669"/>
    <property type="project" value="InterPro"/>
</dbReference>
<accession>A0A9N9MFC4</accession>
<evidence type="ECO:0000259" key="11">
    <source>
        <dbReference type="Pfam" id="PF14629"/>
    </source>
</evidence>
<comment type="subcellular location">
    <subcellularLocation>
        <location evidence="1 9">Nucleus</location>
    </subcellularLocation>
</comment>
<dbReference type="GO" id="GO:0005524">
    <property type="term" value="F:ATP binding"/>
    <property type="evidence" value="ECO:0007669"/>
    <property type="project" value="UniProtKB-KW"/>
</dbReference>
<dbReference type="Pfam" id="PF14629">
    <property type="entry name" value="ORC4_C"/>
    <property type="match status" value="1"/>
</dbReference>
<keyword evidence="5" id="KW-0547">Nucleotide-binding</keyword>
<dbReference type="CDD" id="cd00009">
    <property type="entry name" value="AAA"/>
    <property type="match status" value="1"/>
</dbReference>
<dbReference type="InterPro" id="IPR003959">
    <property type="entry name" value="ATPase_AAA_core"/>
</dbReference>
<organism evidence="12 13">
    <name type="scientific">Ceutorhynchus assimilis</name>
    <name type="common">cabbage seed weevil</name>
    <dbReference type="NCBI Taxonomy" id="467358"/>
    <lineage>
        <taxon>Eukaryota</taxon>
        <taxon>Metazoa</taxon>
        <taxon>Ecdysozoa</taxon>
        <taxon>Arthropoda</taxon>
        <taxon>Hexapoda</taxon>
        <taxon>Insecta</taxon>
        <taxon>Pterygota</taxon>
        <taxon>Neoptera</taxon>
        <taxon>Endopterygota</taxon>
        <taxon>Coleoptera</taxon>
        <taxon>Polyphaga</taxon>
        <taxon>Cucujiformia</taxon>
        <taxon>Curculionidae</taxon>
        <taxon>Ceutorhynchinae</taxon>
        <taxon>Ceutorhynchus</taxon>
    </lineage>
</organism>
<evidence type="ECO:0000256" key="5">
    <source>
        <dbReference type="ARBA" id="ARBA00022741"/>
    </source>
</evidence>
<comment type="similarity">
    <text evidence="2 9">Belongs to the ORC4 family.</text>
</comment>
<evidence type="ECO:0000256" key="8">
    <source>
        <dbReference type="ARBA" id="ARBA00023242"/>
    </source>
</evidence>
<keyword evidence="8 9" id="KW-0539">Nucleus</keyword>
<dbReference type="InterPro" id="IPR016527">
    <property type="entry name" value="ORC4"/>
</dbReference>
<dbReference type="GO" id="GO:0006270">
    <property type="term" value="P:DNA replication initiation"/>
    <property type="evidence" value="ECO:0007669"/>
    <property type="project" value="TreeGrafter"/>
</dbReference>
<dbReference type="PIRSF" id="PIRSF007858">
    <property type="entry name" value="ORC4"/>
    <property type="match status" value="1"/>
</dbReference>
<sequence length="429" mass="49214">MSGDSLLSIRNYLKNKIFNNQVYLGNEKQRNRVLELLQRTAEQGESNSMLLIGPKGSGKTKLVNSVLKDLQANQKTFNDDCIIVKLHGLLHTNDRLALKSITFQMNLDNAVDGKVFGSFAENLAFLLACLKTGEKHTSKSVIFILEEFDLFCGHHNQTLLYNLFDISQSAQAPICVLGITCRIDVIQLLEKRVKSRFSHRQMFLYPGPEENSEISDLDFALDRLKYYLEIPLSEKNLAKTSSTVKKKWNTSIQTLLNDKKFKNIIQRLTDLELNENILKLILAKCVFALNNKNQILTVQQFEKELNLLEKDDMVKILQDLSFLELCLIVAMKHQCDIYDNNPMNFEMIFTRYVKFANKHSSMQSVQRPVVMKAFEHIEKLELISMIGHQGKKEYRFFKLLVTPHQISEAISRSSGVPTEIVQWSNSSLA</sequence>
<keyword evidence="13" id="KW-1185">Reference proteome</keyword>
<dbReference type="PANTHER" id="PTHR12087">
    <property type="entry name" value="ORIGIN RECOGNITION COMPLEX SUBUNIT 4"/>
    <property type="match status" value="1"/>
</dbReference>
<gene>
    <name evidence="12" type="ORF">CEUTPL_LOCUS4368</name>
</gene>
<comment type="function">
    <text evidence="9">Component of the origin recognition complex (ORC) that binds origins of replication.</text>
</comment>
<dbReference type="OrthoDB" id="343623at2759"/>
<evidence type="ECO:0000259" key="10">
    <source>
        <dbReference type="Pfam" id="PF00004"/>
    </source>
</evidence>
<protein>
    <recommendedName>
        <fullName evidence="3 9">Origin recognition complex subunit 4</fullName>
    </recommendedName>
</protein>
<feature type="domain" description="ATPase AAA-type core" evidence="10">
    <location>
        <begin position="49"/>
        <end position="202"/>
    </location>
</feature>